<dbReference type="VEuPathDB" id="FungiDB:LEMA_P065020.1"/>
<dbReference type="HOGENOM" id="CLU_2073588_0_0_1"/>
<gene>
    <name evidence="1" type="ORF">LEMA_P065020.1</name>
</gene>
<proteinExistence type="predicted"/>
<sequence length="118" mass="13921">MHPRNRMSRSRTFCAACYDGVLIKIPEHSWRQPLEQYWPRADESLVNDYGTFSVVLRSAMHTHRPRMRTETARFTLETTMISQWMLLMRIANVLQQRRNSILYGQVLKMGSYAGIFLP</sequence>
<organism evidence="1 2">
    <name type="scientific">Leptosphaeria maculans (strain JN3 / isolate v23.1.3 / race Av1-4-5-6-7-8)</name>
    <name type="common">Blackleg fungus</name>
    <name type="synonym">Phoma lingam</name>
    <dbReference type="NCBI Taxonomy" id="985895"/>
    <lineage>
        <taxon>Eukaryota</taxon>
        <taxon>Fungi</taxon>
        <taxon>Dikarya</taxon>
        <taxon>Ascomycota</taxon>
        <taxon>Pezizomycotina</taxon>
        <taxon>Dothideomycetes</taxon>
        <taxon>Pleosporomycetidae</taxon>
        <taxon>Pleosporales</taxon>
        <taxon>Pleosporineae</taxon>
        <taxon>Leptosphaeriaceae</taxon>
        <taxon>Plenodomus</taxon>
        <taxon>Plenodomus lingam/Leptosphaeria maculans species complex</taxon>
    </lineage>
</organism>
<dbReference type="AlphaFoldDB" id="E4ZGF6"/>
<dbReference type="InParanoid" id="E4ZGF6"/>
<protein>
    <submittedName>
        <fullName evidence="1">Uncharacterized protein</fullName>
    </submittedName>
</protein>
<accession>E4ZGF6</accession>
<reference evidence="2" key="1">
    <citation type="journal article" date="2011" name="Nat. Commun.">
        <title>Effector diversification within compartments of the Leptosphaeria maculans genome affected by Repeat-Induced Point mutations.</title>
        <authorList>
            <person name="Rouxel T."/>
            <person name="Grandaubert J."/>
            <person name="Hane J.K."/>
            <person name="Hoede C."/>
            <person name="van de Wouw A.P."/>
            <person name="Couloux A."/>
            <person name="Dominguez V."/>
            <person name="Anthouard V."/>
            <person name="Bally P."/>
            <person name="Bourras S."/>
            <person name="Cozijnsen A.J."/>
            <person name="Ciuffetti L.M."/>
            <person name="Degrave A."/>
            <person name="Dilmaghani A."/>
            <person name="Duret L."/>
            <person name="Fudal I."/>
            <person name="Goodwin S.B."/>
            <person name="Gout L."/>
            <person name="Glaser N."/>
            <person name="Linglin J."/>
            <person name="Kema G.H.J."/>
            <person name="Lapalu N."/>
            <person name="Lawrence C.B."/>
            <person name="May K."/>
            <person name="Meyer M."/>
            <person name="Ollivier B."/>
            <person name="Poulain J."/>
            <person name="Schoch C.L."/>
            <person name="Simon A."/>
            <person name="Spatafora J.W."/>
            <person name="Stachowiak A."/>
            <person name="Turgeon B.G."/>
            <person name="Tyler B.M."/>
            <person name="Vincent D."/>
            <person name="Weissenbach J."/>
            <person name="Amselem J."/>
            <person name="Quesneville H."/>
            <person name="Oliver R.P."/>
            <person name="Wincker P."/>
            <person name="Balesdent M.-H."/>
            <person name="Howlett B.J."/>
        </authorList>
    </citation>
    <scope>NUCLEOTIDE SEQUENCE [LARGE SCALE GENOMIC DNA]</scope>
    <source>
        <strain evidence="2">JN3 / isolate v23.1.3 / race Av1-4-5-6-7-8</strain>
    </source>
</reference>
<evidence type="ECO:0000313" key="1">
    <source>
        <dbReference type="EMBL" id="CBX90376.1"/>
    </source>
</evidence>
<dbReference type="EMBL" id="FP929064">
    <property type="protein sequence ID" value="CBX90376.1"/>
    <property type="molecule type" value="Genomic_DNA"/>
</dbReference>
<name>E4ZGF6_LEPMJ</name>
<dbReference type="Proteomes" id="UP000002668">
    <property type="component" value="Genome"/>
</dbReference>
<keyword evidence="2" id="KW-1185">Reference proteome</keyword>
<evidence type="ECO:0000313" key="2">
    <source>
        <dbReference type="Proteomes" id="UP000002668"/>
    </source>
</evidence>